<proteinExistence type="predicted"/>
<comment type="caution">
    <text evidence="2">The sequence shown here is derived from an EMBL/GenBank/DDBJ whole genome shotgun (WGS) entry which is preliminary data.</text>
</comment>
<dbReference type="EMBL" id="CAJOBR010019971">
    <property type="protein sequence ID" value="CAF4924574.1"/>
    <property type="molecule type" value="Genomic_DNA"/>
</dbReference>
<reference evidence="2" key="1">
    <citation type="submission" date="2021-02" db="EMBL/GenBank/DDBJ databases">
        <authorList>
            <person name="Nowell W R."/>
        </authorList>
    </citation>
    <scope>NUCLEOTIDE SEQUENCE</scope>
</reference>
<evidence type="ECO:0000313" key="2">
    <source>
        <dbReference type="EMBL" id="CAF4924574.1"/>
    </source>
</evidence>
<dbReference type="Proteomes" id="UP000663848">
    <property type="component" value="Unassembled WGS sequence"/>
</dbReference>
<protein>
    <submittedName>
        <fullName evidence="2">Uncharacterized protein</fullName>
    </submittedName>
</protein>
<accession>A0A821WG21</accession>
<feature type="region of interest" description="Disordered" evidence="1">
    <location>
        <begin position="1"/>
        <end position="30"/>
    </location>
</feature>
<organism evidence="2 3">
    <name type="scientific">Rotaria socialis</name>
    <dbReference type="NCBI Taxonomy" id="392032"/>
    <lineage>
        <taxon>Eukaryota</taxon>
        <taxon>Metazoa</taxon>
        <taxon>Spiralia</taxon>
        <taxon>Gnathifera</taxon>
        <taxon>Rotifera</taxon>
        <taxon>Eurotatoria</taxon>
        <taxon>Bdelloidea</taxon>
        <taxon>Philodinida</taxon>
        <taxon>Philodinidae</taxon>
        <taxon>Rotaria</taxon>
    </lineage>
</organism>
<dbReference type="AlphaFoldDB" id="A0A821WG21"/>
<sequence>MAPKSRRQLHAANAAQKRWSPERGSSSDEDIYSMDISADDERNLNYSNLKERINVSDIGNIYELCGKRGDSFYDIYPELEEEARAFAVIECNKKAASFTAYELAQFIDNRYYEINDIQKNDLKLVRSVESCRLDLRRWGAHFDINSNRPYFEGHERSDVRDIENKFVRQFLTNEDSYYTVNSDEDPSWNKQKSSRPAILICHDESTFCSGDVCRKRWFLGNSTPFFSKGRGRSVMVSDFLVQHPSGPFFQLDEQEWMKAIQKHPELLIDDGIRYVKYSATVFAHLGVDSYFDNSVILLQFERLFKLIEFKQEYQTQSIEKLVDNATTHTAKSYSISDFGKNIGTNCPVSSIEYLNDNNEIETLDCYFQSAPHIGQSKGLLVIARELGIQAPSGIKLSELKVILSNHKAFQNVSKNIVYSLICFYNSSLSP</sequence>
<name>A0A821WG21_9BILA</name>
<evidence type="ECO:0000256" key="1">
    <source>
        <dbReference type="SAM" id="MobiDB-lite"/>
    </source>
</evidence>
<gene>
    <name evidence="2" type="ORF">QYT958_LOCUS31578</name>
</gene>
<evidence type="ECO:0000313" key="3">
    <source>
        <dbReference type="Proteomes" id="UP000663848"/>
    </source>
</evidence>